<gene>
    <name evidence="2" type="ORF">LUZ62_068782</name>
</gene>
<dbReference type="Proteomes" id="UP001140206">
    <property type="component" value="Chromosome 4"/>
</dbReference>
<dbReference type="AlphaFoldDB" id="A0AAV8CRC3"/>
<comment type="caution">
    <text evidence="2">The sequence shown here is derived from an EMBL/GenBank/DDBJ whole genome shotgun (WGS) entry which is preliminary data.</text>
</comment>
<dbReference type="GO" id="GO:0016020">
    <property type="term" value="C:membrane"/>
    <property type="evidence" value="ECO:0007669"/>
    <property type="project" value="InterPro"/>
</dbReference>
<organism evidence="2 3">
    <name type="scientific">Rhynchospora pubera</name>
    <dbReference type="NCBI Taxonomy" id="906938"/>
    <lineage>
        <taxon>Eukaryota</taxon>
        <taxon>Viridiplantae</taxon>
        <taxon>Streptophyta</taxon>
        <taxon>Embryophyta</taxon>
        <taxon>Tracheophyta</taxon>
        <taxon>Spermatophyta</taxon>
        <taxon>Magnoliopsida</taxon>
        <taxon>Liliopsida</taxon>
        <taxon>Poales</taxon>
        <taxon>Cyperaceae</taxon>
        <taxon>Cyperoideae</taxon>
        <taxon>Rhynchosporeae</taxon>
        <taxon>Rhynchospora</taxon>
    </lineage>
</organism>
<dbReference type="EMBL" id="JAMFTS010000004">
    <property type="protein sequence ID" value="KAJ4758407.1"/>
    <property type="molecule type" value="Genomic_DNA"/>
</dbReference>
<reference evidence="2" key="1">
    <citation type="submission" date="2022-08" db="EMBL/GenBank/DDBJ databases">
        <authorList>
            <person name="Marques A."/>
        </authorList>
    </citation>
    <scope>NUCLEOTIDE SEQUENCE</scope>
    <source>
        <strain evidence="2">RhyPub2mFocal</strain>
        <tissue evidence="2">Leaves</tissue>
    </source>
</reference>
<dbReference type="PANTHER" id="PTHR47461:SF1">
    <property type="entry name" value="PHYTOLONGIN PHYL1.2"/>
    <property type="match status" value="1"/>
</dbReference>
<name>A0AAV8CRC3_9POAL</name>
<sequence>MTQNPDGITNCPIEPTNPSTGPTFYCCFARGRKILYQYNRNGPEIEALAALCLEQTPPYHKWFFHTVGTRTFGFLMSDHCTYFAIVEPTMGSIVLHDFLNRVHQVFISVSKRNLESTLAPVIARFVESLEQMQRNDGSIVVDNDELFNEPEMLVRGHSKRKKREKRDKKSKRNEIEMEEIAIVREGEGRERGLRMDVLGNGEERGADGIERNRLRRQLSGRGAMWWTHVKYVAAIDAVICLVLLGVWLVVCQGFKCVR</sequence>
<keyword evidence="1" id="KW-1133">Transmembrane helix</keyword>
<evidence type="ECO:0000256" key="1">
    <source>
        <dbReference type="SAM" id="Phobius"/>
    </source>
</evidence>
<dbReference type="InterPro" id="IPR044783">
    <property type="entry name" value="PHYL"/>
</dbReference>
<dbReference type="SUPFAM" id="SSF64356">
    <property type="entry name" value="SNARE-like"/>
    <property type="match status" value="1"/>
</dbReference>
<accession>A0AAV8CRC3</accession>
<keyword evidence="1" id="KW-0812">Transmembrane</keyword>
<protein>
    <submittedName>
        <fullName evidence="2">Phytolongin Phyl1.1</fullName>
    </submittedName>
</protein>
<feature type="transmembrane region" description="Helical" evidence="1">
    <location>
        <begin position="231"/>
        <end position="250"/>
    </location>
</feature>
<dbReference type="InterPro" id="IPR011012">
    <property type="entry name" value="Longin-like_dom_sf"/>
</dbReference>
<keyword evidence="3" id="KW-1185">Reference proteome</keyword>
<dbReference type="Gene3D" id="3.30.450.50">
    <property type="entry name" value="Longin domain"/>
    <property type="match status" value="1"/>
</dbReference>
<proteinExistence type="predicted"/>
<evidence type="ECO:0000313" key="3">
    <source>
        <dbReference type="Proteomes" id="UP001140206"/>
    </source>
</evidence>
<dbReference type="PANTHER" id="PTHR47461">
    <property type="entry name" value="PHYTOLONGIN PHYL1.2"/>
    <property type="match status" value="1"/>
</dbReference>
<keyword evidence="1" id="KW-0472">Membrane</keyword>
<evidence type="ECO:0000313" key="2">
    <source>
        <dbReference type="EMBL" id="KAJ4758407.1"/>
    </source>
</evidence>